<accession>A0ABW4SHS3</accession>
<organism evidence="1 2">
    <name type="scientific">Sporosarcina siberiensis</name>
    <dbReference type="NCBI Taxonomy" id="1365606"/>
    <lineage>
        <taxon>Bacteria</taxon>
        <taxon>Bacillati</taxon>
        <taxon>Bacillota</taxon>
        <taxon>Bacilli</taxon>
        <taxon>Bacillales</taxon>
        <taxon>Caryophanaceae</taxon>
        <taxon>Sporosarcina</taxon>
    </lineage>
</organism>
<name>A0ABW4SHS3_9BACL</name>
<gene>
    <name evidence="1" type="ORF">ACFSFY_13140</name>
</gene>
<sequence length="480" mass="54666">MKFIARTVVLLLVINGLLLYMHFSQAGRASGEDINARTYSQEIEVTNRPDALHIRHHFRGLTNGRYEIVWPEVSTERSCYGIAETECSRLEEKMTALIEGEVDQQSISYVIPKNEPMGDSYLFKMPFVELHGVGVRSTILHLTDETGIGGFWVNGLEQKGQKSLELIDYALFRGSGKISDLYWQKDMLPLEYAGERLTVYGAVANLKALEEADAALKSVDAEHSIVVIDKEKSALRSKRFVVTDTVDAARIADRFMIDSMFSRFEIPNSQYIIAESVASVLIGTGIGSEKSQSLYDELTTVITPNELELFVQKLRTKTGEPVDAEILDDLIVQVTGFGTSYFSENNNDEKHVYPFLFEDAREVLVSGESHPDIKVIIKDGKTLYPIEEVLSQSGYDIRKNDRSIYIENEARKFRFPLKEPFYVYNERKFDLVSVPFDLIDDQLYFEESWFIRLFLFDIEKKSETINLVPKTQFPNEGAVK</sequence>
<keyword evidence="2" id="KW-1185">Reference proteome</keyword>
<dbReference type="EMBL" id="JBHUGI010000032">
    <property type="protein sequence ID" value="MFD1928981.1"/>
    <property type="molecule type" value="Genomic_DNA"/>
</dbReference>
<proteinExistence type="predicted"/>
<dbReference type="RefSeq" id="WP_381538721.1">
    <property type="nucleotide sequence ID" value="NZ_JBHUGI010000032.1"/>
</dbReference>
<comment type="caution">
    <text evidence="1">The sequence shown here is derived from an EMBL/GenBank/DDBJ whole genome shotgun (WGS) entry which is preliminary data.</text>
</comment>
<dbReference type="Proteomes" id="UP001597218">
    <property type="component" value="Unassembled WGS sequence"/>
</dbReference>
<reference evidence="2" key="1">
    <citation type="journal article" date="2019" name="Int. J. Syst. Evol. Microbiol.">
        <title>The Global Catalogue of Microorganisms (GCM) 10K type strain sequencing project: providing services to taxonomists for standard genome sequencing and annotation.</title>
        <authorList>
            <consortium name="The Broad Institute Genomics Platform"/>
            <consortium name="The Broad Institute Genome Sequencing Center for Infectious Disease"/>
            <person name="Wu L."/>
            <person name="Ma J."/>
        </authorList>
    </citation>
    <scope>NUCLEOTIDE SEQUENCE [LARGE SCALE GENOMIC DNA]</scope>
    <source>
        <strain evidence="2">CGMCC 4.7177</strain>
    </source>
</reference>
<evidence type="ECO:0000313" key="1">
    <source>
        <dbReference type="EMBL" id="MFD1928981.1"/>
    </source>
</evidence>
<evidence type="ECO:0008006" key="3">
    <source>
        <dbReference type="Google" id="ProtNLM"/>
    </source>
</evidence>
<protein>
    <recommendedName>
        <fullName evidence="3">Two-component signal transduction system YycFG, regulatory protein YycH</fullName>
    </recommendedName>
</protein>
<evidence type="ECO:0000313" key="2">
    <source>
        <dbReference type="Proteomes" id="UP001597218"/>
    </source>
</evidence>